<feature type="domain" description="EF-hand" evidence="1">
    <location>
        <begin position="7"/>
        <end position="42"/>
    </location>
</feature>
<dbReference type="InterPro" id="IPR018247">
    <property type="entry name" value="EF_Hand_1_Ca_BS"/>
</dbReference>
<dbReference type="Gene3D" id="1.10.238.10">
    <property type="entry name" value="EF-hand"/>
    <property type="match status" value="1"/>
</dbReference>
<dbReference type="AlphaFoldDB" id="A0A1B3BAD4"/>
<dbReference type="KEGG" id="ksd:KS2013_1047"/>
<reference evidence="3" key="1">
    <citation type="submission" date="2015-08" db="EMBL/GenBank/DDBJ databases">
        <authorList>
            <person name="Kim K.M."/>
        </authorList>
    </citation>
    <scope>NUCLEOTIDE SEQUENCE [LARGE SCALE GENOMIC DNA]</scope>
    <source>
        <strain evidence="3">KCTC 23892</strain>
    </source>
</reference>
<feature type="domain" description="EF-hand" evidence="1">
    <location>
        <begin position="43"/>
        <end position="78"/>
    </location>
</feature>
<dbReference type="PROSITE" id="PS50222">
    <property type="entry name" value="EF_HAND_2"/>
    <property type="match status" value="2"/>
</dbReference>
<dbReference type="STRING" id="1144748.KS2013_1047"/>
<evidence type="ECO:0000313" key="3">
    <source>
        <dbReference type="Proteomes" id="UP000094147"/>
    </source>
</evidence>
<accession>A0A1B3BAD4</accession>
<dbReference type="OrthoDB" id="5770487at2"/>
<gene>
    <name evidence="2" type="ORF">KS2013_1047</name>
</gene>
<sequence length="79" mass="9301">MKALTEDQIVEIKGHFDFFDSDGNGRIDLDEFTELLVVLSPESNPDQAQEGFALIDTDRSGYIEFDEFLSWWKTCWWEY</sequence>
<dbReference type="Pfam" id="PF13499">
    <property type="entry name" value="EF-hand_7"/>
    <property type="match status" value="1"/>
</dbReference>
<dbReference type="InterPro" id="IPR011992">
    <property type="entry name" value="EF-hand-dom_pair"/>
</dbReference>
<dbReference type="SUPFAM" id="SSF47473">
    <property type="entry name" value="EF-hand"/>
    <property type="match status" value="1"/>
</dbReference>
<organism evidence="2 3">
    <name type="scientific">Kangiella sediminilitoris</name>
    <dbReference type="NCBI Taxonomy" id="1144748"/>
    <lineage>
        <taxon>Bacteria</taxon>
        <taxon>Pseudomonadati</taxon>
        <taxon>Pseudomonadota</taxon>
        <taxon>Gammaproteobacteria</taxon>
        <taxon>Kangiellales</taxon>
        <taxon>Kangiellaceae</taxon>
        <taxon>Kangiella</taxon>
    </lineage>
</organism>
<dbReference type="Proteomes" id="UP000094147">
    <property type="component" value="Chromosome"/>
</dbReference>
<dbReference type="CDD" id="cd00051">
    <property type="entry name" value="EFh"/>
    <property type="match status" value="1"/>
</dbReference>
<dbReference type="EMBL" id="CP012418">
    <property type="protein sequence ID" value="AOE49767.1"/>
    <property type="molecule type" value="Genomic_DNA"/>
</dbReference>
<evidence type="ECO:0000313" key="2">
    <source>
        <dbReference type="EMBL" id="AOE49767.1"/>
    </source>
</evidence>
<keyword evidence="3" id="KW-1185">Reference proteome</keyword>
<evidence type="ECO:0000259" key="1">
    <source>
        <dbReference type="PROSITE" id="PS50222"/>
    </source>
</evidence>
<name>A0A1B3BAD4_9GAMM</name>
<protein>
    <submittedName>
        <fullName evidence="2">Putative signal transduction protein with EFhand domain</fullName>
    </submittedName>
</protein>
<dbReference type="PROSITE" id="PS00018">
    <property type="entry name" value="EF_HAND_1"/>
    <property type="match status" value="2"/>
</dbReference>
<proteinExistence type="predicted"/>
<dbReference type="SMART" id="SM00054">
    <property type="entry name" value="EFh"/>
    <property type="match status" value="2"/>
</dbReference>
<dbReference type="InterPro" id="IPR002048">
    <property type="entry name" value="EF_hand_dom"/>
</dbReference>
<dbReference type="GO" id="GO:0005509">
    <property type="term" value="F:calcium ion binding"/>
    <property type="evidence" value="ECO:0007669"/>
    <property type="project" value="InterPro"/>
</dbReference>